<evidence type="ECO:0000313" key="1">
    <source>
        <dbReference type="EMBL" id="QBJ02683.1"/>
    </source>
</evidence>
<accession>A0A481W5M5</accession>
<name>A0A481W5M5_9CAUD</name>
<gene>
    <name evidence="1" type="ORF">PSA21_156</name>
</gene>
<keyword evidence="2" id="KW-1185">Reference proteome</keyword>
<protein>
    <submittedName>
        <fullName evidence="1">Uncharacterized protein</fullName>
    </submittedName>
</protein>
<reference evidence="1 2" key="1">
    <citation type="submission" date="2019-02" db="EMBL/GenBank/DDBJ databases">
        <authorList>
            <person name="Frampton R.A."/>
            <person name="Wojtus J.K."/>
            <person name="Fineran P.C."/>
            <person name="Hendrickson H.L."/>
        </authorList>
    </citation>
    <scope>NUCLEOTIDE SEQUENCE [LARGE SCALE GENOMIC DNA]</scope>
</reference>
<proteinExistence type="predicted"/>
<dbReference type="Proteomes" id="UP000294134">
    <property type="component" value="Segment"/>
</dbReference>
<dbReference type="EMBL" id="MK552327">
    <property type="protein sequence ID" value="QBJ02683.1"/>
    <property type="molecule type" value="Genomic_DNA"/>
</dbReference>
<sequence>MAFVEQTELSPELIKTIDGMTKEFVAANGRVTCEVSIQECFLVAAHNYIHLKNKEFVQGIWVIYKCDTCVSYSEKHPYHLSIERIRG</sequence>
<evidence type="ECO:0000313" key="2">
    <source>
        <dbReference type="Proteomes" id="UP000294134"/>
    </source>
</evidence>
<organism evidence="1 2">
    <name type="scientific">Pseudomonas phage Psa21</name>
    <dbReference type="NCBI Taxonomy" id="2530023"/>
    <lineage>
        <taxon>Viruses</taxon>
        <taxon>Duplodnaviria</taxon>
        <taxon>Heunggongvirae</taxon>
        <taxon>Uroviricota</taxon>
        <taxon>Caudoviricetes</taxon>
        <taxon>Chimalliviridae</taxon>
        <taxon>Tepukevirus</taxon>
        <taxon>Tepukevirus Psa21</taxon>
    </lineage>
</organism>